<accession>A0A1I7AIT3</accession>
<dbReference type="InterPro" id="IPR006116">
    <property type="entry name" value="NT_2-5OAS_ClassI-CCAase"/>
</dbReference>
<protein>
    <recommendedName>
        <fullName evidence="4">Nucleotidyltransferase</fullName>
    </recommendedName>
</protein>
<sequence length="398" mass="46825">MLDIFDNYELQREELLARIAHELELDQSRKERMEQAYGKVLEVLKKDEIFFKDLELELYAQGSIRIHTTVKPINREDFDLDAVLHIYDLYNKYDPVKIYNALVRVLEQDPYYKTILKKKDRCVRLDFKNDFHIDILPGCMAEVDNRERIAIPEKKLKDWSSGNPKGYGNWFLDKSKLENGFLLESFSKSFSNSFIKADVDAEPLPDTQFYEKTPLQRSVQLVKRYRDIYFQDRENRVSSIVITTLMGRFYGKEETIYETIDSCLAKIKSSYNKALEDGKRFKIYNPVDDKEDFTDSWTDDNYRSFYSFIEDLYAKWEYLKKNFEKSGEKYVSLFGEKLYKSSIQAQLKELSKFSKNKAALASGLILNNEAKTDRVGNVNKDYGVKNTAHHNYGGAYFN</sequence>
<dbReference type="OrthoDB" id="1118920at2"/>
<organism evidence="2 3">
    <name type="scientific">Lishizhenia tianjinensis</name>
    <dbReference type="NCBI Taxonomy" id="477690"/>
    <lineage>
        <taxon>Bacteria</taxon>
        <taxon>Pseudomonadati</taxon>
        <taxon>Bacteroidota</taxon>
        <taxon>Flavobacteriia</taxon>
        <taxon>Flavobacteriales</taxon>
        <taxon>Crocinitomicaceae</taxon>
        <taxon>Lishizhenia</taxon>
    </lineage>
</organism>
<gene>
    <name evidence="2" type="ORF">SAMN05216474_2132</name>
</gene>
<keyword evidence="3" id="KW-1185">Reference proteome</keyword>
<dbReference type="EMBL" id="FPAS01000003">
    <property type="protein sequence ID" value="SFT74818.1"/>
    <property type="molecule type" value="Genomic_DNA"/>
</dbReference>
<keyword evidence="1" id="KW-0051">Antiviral defense</keyword>
<dbReference type="STRING" id="477690.SAMN05216474_2132"/>
<proteinExistence type="predicted"/>
<dbReference type="Proteomes" id="UP000236454">
    <property type="component" value="Unassembled WGS sequence"/>
</dbReference>
<dbReference type="AlphaFoldDB" id="A0A1I7AIT3"/>
<dbReference type="Pfam" id="PF18144">
    <property type="entry name" value="SMODS"/>
    <property type="match status" value="1"/>
</dbReference>
<dbReference type="RefSeq" id="WP_090249241.1">
    <property type="nucleotide sequence ID" value="NZ_FPAS01000003.1"/>
</dbReference>
<dbReference type="GO" id="GO:0051607">
    <property type="term" value="P:defense response to virus"/>
    <property type="evidence" value="ECO:0007669"/>
    <property type="project" value="UniProtKB-KW"/>
</dbReference>
<reference evidence="2 3" key="1">
    <citation type="submission" date="2016-10" db="EMBL/GenBank/DDBJ databases">
        <authorList>
            <person name="de Groot N.N."/>
        </authorList>
    </citation>
    <scope>NUCLEOTIDE SEQUENCE [LARGE SCALE GENOMIC DNA]</scope>
    <source>
        <strain evidence="2 3">CGMCC 1.7005</strain>
    </source>
</reference>
<evidence type="ECO:0000313" key="3">
    <source>
        <dbReference type="Proteomes" id="UP000236454"/>
    </source>
</evidence>
<name>A0A1I7AIT3_9FLAO</name>
<evidence type="ECO:0000313" key="2">
    <source>
        <dbReference type="EMBL" id="SFT74818.1"/>
    </source>
</evidence>
<evidence type="ECO:0008006" key="4">
    <source>
        <dbReference type="Google" id="ProtNLM"/>
    </source>
</evidence>
<dbReference type="CDD" id="cd05400">
    <property type="entry name" value="NT_2-5OAS_ClassI-CCAase"/>
    <property type="match status" value="1"/>
</dbReference>
<dbReference type="GO" id="GO:0016779">
    <property type="term" value="F:nucleotidyltransferase activity"/>
    <property type="evidence" value="ECO:0007669"/>
    <property type="project" value="InterPro"/>
</dbReference>
<evidence type="ECO:0000256" key="1">
    <source>
        <dbReference type="ARBA" id="ARBA00023118"/>
    </source>
</evidence>